<dbReference type="InterPro" id="IPR050882">
    <property type="entry name" value="Prepilin_peptidase/N-MTase"/>
</dbReference>
<organism evidence="10 11">
    <name type="scientific">Clostridium tepidiprofundi DSM 19306</name>
    <dbReference type="NCBI Taxonomy" id="1121338"/>
    <lineage>
        <taxon>Bacteria</taxon>
        <taxon>Bacillati</taxon>
        <taxon>Bacillota</taxon>
        <taxon>Clostridia</taxon>
        <taxon>Eubacteriales</taxon>
        <taxon>Clostridiaceae</taxon>
        <taxon>Clostridium</taxon>
    </lineage>
</organism>
<comment type="caution">
    <text evidence="10">The sequence shown here is derived from an EMBL/GenBank/DDBJ whole genome shotgun (WGS) entry which is preliminary data.</text>
</comment>
<dbReference type="GO" id="GO:0004190">
    <property type="term" value="F:aspartic-type endopeptidase activity"/>
    <property type="evidence" value="ECO:0007669"/>
    <property type="project" value="InterPro"/>
</dbReference>
<feature type="transmembrane region" description="Helical" evidence="7">
    <location>
        <begin position="103"/>
        <end position="120"/>
    </location>
</feature>
<dbReference type="PANTHER" id="PTHR30487:SF0">
    <property type="entry name" value="PREPILIN LEADER PEPTIDASE_N-METHYLTRANSFERASE-RELATED"/>
    <property type="match status" value="1"/>
</dbReference>
<comment type="subcellular location">
    <subcellularLocation>
        <location evidence="1">Cell membrane</location>
        <topology evidence="1">Multi-pass membrane protein</topology>
    </subcellularLocation>
</comment>
<dbReference type="AlphaFoldDB" id="A0A151B6B1"/>
<evidence type="ECO:0000256" key="1">
    <source>
        <dbReference type="ARBA" id="ARBA00004651"/>
    </source>
</evidence>
<evidence type="ECO:0000256" key="2">
    <source>
        <dbReference type="ARBA" id="ARBA00005801"/>
    </source>
</evidence>
<gene>
    <name evidence="10" type="primary">comC</name>
    <name evidence="10" type="ORF">CLTEP_07240</name>
</gene>
<dbReference type="Gene3D" id="1.20.120.1220">
    <property type="match status" value="1"/>
</dbReference>
<feature type="domain" description="Prepilin peptidase A24 N-terminal" evidence="9">
    <location>
        <begin position="11"/>
        <end position="93"/>
    </location>
</feature>
<evidence type="ECO:0000259" key="9">
    <source>
        <dbReference type="Pfam" id="PF06750"/>
    </source>
</evidence>
<feature type="transmembrane region" description="Helical" evidence="7">
    <location>
        <begin position="7"/>
        <end position="27"/>
    </location>
</feature>
<dbReference type="PANTHER" id="PTHR30487">
    <property type="entry name" value="TYPE 4 PREPILIN-LIKE PROTEINS LEADER PEPTIDE-PROCESSING ENZYME"/>
    <property type="match status" value="1"/>
</dbReference>
<feature type="transmembrane region" description="Helical" evidence="7">
    <location>
        <begin position="190"/>
        <end position="213"/>
    </location>
</feature>
<sequence>MNIVICAYIFVIGLIVGSFLNVCIYRIPRGESIAYPPSHCTVCGSRIKYYDLIPIVSWIALRGKCRNCGERISIKYPLIELSTGLLFALAYIEYGLTIYSLKYIVLISYLIVIGIIDYNTTDVYSVTTWSGIILGVVFIIINYFMGLPIKTYIYGGLLSGGIIAVIILLTNGMGWGDAEICLLSGLFLGLANSIVMLLLSFIIGGIVGVMLIVTKRKTKKDYIPFGPSISVAAIIVIFMGDKIIDLYMKILLP</sequence>
<dbReference type="OrthoDB" id="9789291at2"/>
<dbReference type="STRING" id="1121338.CLTEP_07240"/>
<comment type="similarity">
    <text evidence="2">Belongs to the peptidase A24 family.</text>
</comment>
<evidence type="ECO:0000256" key="3">
    <source>
        <dbReference type="ARBA" id="ARBA00022475"/>
    </source>
</evidence>
<dbReference type="Pfam" id="PF06750">
    <property type="entry name" value="A24_N_bact"/>
    <property type="match status" value="1"/>
</dbReference>
<evidence type="ECO:0000259" key="8">
    <source>
        <dbReference type="Pfam" id="PF01478"/>
    </source>
</evidence>
<keyword evidence="5 7" id="KW-1133">Transmembrane helix</keyword>
<evidence type="ECO:0000313" key="10">
    <source>
        <dbReference type="EMBL" id="KYH35320.1"/>
    </source>
</evidence>
<keyword evidence="3" id="KW-1003">Cell membrane</keyword>
<evidence type="ECO:0000256" key="4">
    <source>
        <dbReference type="ARBA" id="ARBA00022692"/>
    </source>
</evidence>
<evidence type="ECO:0000313" key="11">
    <source>
        <dbReference type="Proteomes" id="UP000075531"/>
    </source>
</evidence>
<evidence type="ECO:0000256" key="5">
    <source>
        <dbReference type="ARBA" id="ARBA00022989"/>
    </source>
</evidence>
<dbReference type="PATRIC" id="fig|1121338.3.peg.735"/>
<feature type="domain" description="Prepilin type IV endopeptidase peptidase" evidence="8">
    <location>
        <begin position="104"/>
        <end position="209"/>
    </location>
</feature>
<dbReference type="EMBL" id="LTBA01000004">
    <property type="protein sequence ID" value="KYH35320.1"/>
    <property type="molecule type" value="Genomic_DNA"/>
</dbReference>
<keyword evidence="4 7" id="KW-0812">Transmembrane</keyword>
<dbReference type="GO" id="GO:0006465">
    <property type="term" value="P:signal peptide processing"/>
    <property type="evidence" value="ECO:0007669"/>
    <property type="project" value="TreeGrafter"/>
</dbReference>
<feature type="transmembrane region" description="Helical" evidence="7">
    <location>
        <begin position="126"/>
        <end position="145"/>
    </location>
</feature>
<feature type="transmembrane region" description="Helical" evidence="7">
    <location>
        <begin position="152"/>
        <end position="170"/>
    </location>
</feature>
<evidence type="ECO:0000256" key="7">
    <source>
        <dbReference type="SAM" id="Phobius"/>
    </source>
</evidence>
<dbReference type="InterPro" id="IPR000045">
    <property type="entry name" value="Prepilin_IV_endopep_pep"/>
</dbReference>
<dbReference type="InterPro" id="IPR010627">
    <property type="entry name" value="Prepilin_pept_A24_N"/>
</dbReference>
<name>A0A151B6B1_9CLOT</name>
<dbReference type="Proteomes" id="UP000075531">
    <property type="component" value="Unassembled WGS sequence"/>
</dbReference>
<dbReference type="RefSeq" id="WP_066822741.1">
    <property type="nucleotide sequence ID" value="NZ_LTBA01000004.1"/>
</dbReference>
<evidence type="ECO:0000256" key="6">
    <source>
        <dbReference type="ARBA" id="ARBA00023136"/>
    </source>
</evidence>
<reference evidence="10 11" key="1">
    <citation type="submission" date="2016-02" db="EMBL/GenBank/DDBJ databases">
        <title>Genome sequence of Clostridium tepidiprofundi DSM 19306.</title>
        <authorList>
            <person name="Poehlein A."/>
            <person name="Daniel R."/>
        </authorList>
    </citation>
    <scope>NUCLEOTIDE SEQUENCE [LARGE SCALE GENOMIC DNA]</scope>
    <source>
        <strain evidence="10 11">DSM 19306</strain>
    </source>
</reference>
<dbReference type="GO" id="GO:0005886">
    <property type="term" value="C:plasma membrane"/>
    <property type="evidence" value="ECO:0007669"/>
    <property type="project" value="UniProtKB-SubCell"/>
</dbReference>
<accession>A0A151B6B1</accession>
<keyword evidence="6 7" id="KW-0472">Membrane</keyword>
<keyword evidence="11" id="KW-1185">Reference proteome</keyword>
<protein>
    <submittedName>
        <fullName evidence="10">Type 4 prepilin-like protein leader peptide-processing enzyme</fullName>
    </submittedName>
</protein>
<feature type="transmembrane region" description="Helical" evidence="7">
    <location>
        <begin position="225"/>
        <end position="244"/>
    </location>
</feature>
<proteinExistence type="inferred from homology"/>
<dbReference type="Pfam" id="PF01478">
    <property type="entry name" value="Peptidase_A24"/>
    <property type="match status" value="1"/>
</dbReference>